<dbReference type="EMBL" id="JBHSBA010000005">
    <property type="protein sequence ID" value="MFC4125194.1"/>
    <property type="molecule type" value="Genomic_DNA"/>
</dbReference>
<evidence type="ECO:0000313" key="2">
    <source>
        <dbReference type="Proteomes" id="UP001595767"/>
    </source>
</evidence>
<gene>
    <name evidence="1" type="ORF">ACFOW8_09675</name>
</gene>
<organism evidence="1 2">
    <name type="scientific">Nocardia rhizosphaerae</name>
    <dbReference type="NCBI Taxonomy" id="1691571"/>
    <lineage>
        <taxon>Bacteria</taxon>
        <taxon>Bacillati</taxon>
        <taxon>Actinomycetota</taxon>
        <taxon>Actinomycetes</taxon>
        <taxon>Mycobacteriales</taxon>
        <taxon>Nocardiaceae</taxon>
        <taxon>Nocardia</taxon>
    </lineage>
</organism>
<dbReference type="Proteomes" id="UP001595767">
    <property type="component" value="Unassembled WGS sequence"/>
</dbReference>
<dbReference type="InterPro" id="IPR012340">
    <property type="entry name" value="NA-bd_OB-fold"/>
</dbReference>
<name>A0ABV8L2X5_9NOCA</name>
<accession>A0ABV8L2X5</accession>
<reference evidence="2" key="1">
    <citation type="journal article" date="2019" name="Int. J. Syst. Evol. Microbiol.">
        <title>The Global Catalogue of Microorganisms (GCM) 10K type strain sequencing project: providing services to taxonomists for standard genome sequencing and annotation.</title>
        <authorList>
            <consortium name="The Broad Institute Genomics Platform"/>
            <consortium name="The Broad Institute Genome Sequencing Center for Infectious Disease"/>
            <person name="Wu L."/>
            <person name="Ma J."/>
        </authorList>
    </citation>
    <scope>NUCLEOTIDE SEQUENCE [LARGE SCALE GENOMIC DNA]</scope>
    <source>
        <strain evidence="2">CGMCC 4.7204</strain>
    </source>
</reference>
<keyword evidence="2" id="KW-1185">Reference proteome</keyword>
<dbReference type="RefSeq" id="WP_167659902.1">
    <property type="nucleotide sequence ID" value="NZ_JBHSBA010000005.1"/>
</dbReference>
<sequence>MESATVYRWNIRNGTGVLTRPDGPPIWFHMSSVEQGDVLEIAEGDQVDVEIENVPQGGYECRALSVRRHVE</sequence>
<dbReference type="SUPFAM" id="SSF50249">
    <property type="entry name" value="Nucleic acid-binding proteins"/>
    <property type="match status" value="1"/>
</dbReference>
<proteinExistence type="predicted"/>
<comment type="caution">
    <text evidence="1">The sequence shown here is derived from an EMBL/GenBank/DDBJ whole genome shotgun (WGS) entry which is preliminary data.</text>
</comment>
<evidence type="ECO:0000313" key="1">
    <source>
        <dbReference type="EMBL" id="MFC4125194.1"/>
    </source>
</evidence>
<dbReference type="Gene3D" id="2.40.50.140">
    <property type="entry name" value="Nucleic acid-binding proteins"/>
    <property type="match status" value="1"/>
</dbReference>
<protein>
    <submittedName>
        <fullName evidence="1">Cold-shock protein</fullName>
    </submittedName>
</protein>